<dbReference type="EMBL" id="HBIJ01000982">
    <property type="protein sequence ID" value="CAE0360000.1"/>
    <property type="molecule type" value="Transcribed_RNA"/>
</dbReference>
<feature type="transmembrane region" description="Helical" evidence="2">
    <location>
        <begin position="247"/>
        <end position="271"/>
    </location>
</feature>
<evidence type="ECO:0000256" key="2">
    <source>
        <dbReference type="SAM" id="Phobius"/>
    </source>
</evidence>
<feature type="compositionally biased region" description="Basic and acidic residues" evidence="1">
    <location>
        <begin position="509"/>
        <end position="522"/>
    </location>
</feature>
<keyword evidence="2" id="KW-0812">Transmembrane</keyword>
<evidence type="ECO:0008006" key="4">
    <source>
        <dbReference type="Google" id="ProtNLM"/>
    </source>
</evidence>
<dbReference type="AlphaFoldDB" id="A0A7S3NIL5"/>
<reference evidence="3" key="1">
    <citation type="submission" date="2021-01" db="EMBL/GenBank/DDBJ databases">
        <authorList>
            <person name="Corre E."/>
            <person name="Pelletier E."/>
            <person name="Niang G."/>
            <person name="Scheremetjew M."/>
            <person name="Finn R."/>
            <person name="Kale V."/>
            <person name="Holt S."/>
            <person name="Cochrane G."/>
            <person name="Meng A."/>
            <person name="Brown T."/>
            <person name="Cohen L."/>
        </authorList>
    </citation>
    <scope>NUCLEOTIDE SEQUENCE</scope>
    <source>
        <strain evidence="3">CCMP1510</strain>
    </source>
</reference>
<feature type="transmembrane region" description="Helical" evidence="2">
    <location>
        <begin position="429"/>
        <end position="456"/>
    </location>
</feature>
<gene>
    <name evidence="3" type="ORF">ALAG00032_LOCUS729</name>
</gene>
<feature type="region of interest" description="Disordered" evidence="1">
    <location>
        <begin position="498"/>
        <end position="522"/>
    </location>
</feature>
<feature type="transmembrane region" description="Helical" evidence="2">
    <location>
        <begin position="129"/>
        <end position="146"/>
    </location>
</feature>
<feature type="transmembrane region" description="Helical" evidence="2">
    <location>
        <begin position="175"/>
        <end position="194"/>
    </location>
</feature>
<protein>
    <recommendedName>
        <fullName evidence="4">HTTM domain-containing protein</fullName>
    </recommendedName>
</protein>
<feature type="transmembrane region" description="Helical" evidence="2">
    <location>
        <begin position="336"/>
        <end position="363"/>
    </location>
</feature>
<evidence type="ECO:0000256" key="1">
    <source>
        <dbReference type="SAM" id="MobiDB-lite"/>
    </source>
</evidence>
<evidence type="ECO:0000313" key="3">
    <source>
        <dbReference type="EMBL" id="CAE0360000.1"/>
    </source>
</evidence>
<keyword evidence="2" id="KW-0472">Membrane</keyword>
<organism evidence="3">
    <name type="scientific">Aureoumbra lagunensis</name>
    <dbReference type="NCBI Taxonomy" id="44058"/>
    <lineage>
        <taxon>Eukaryota</taxon>
        <taxon>Sar</taxon>
        <taxon>Stramenopiles</taxon>
        <taxon>Ochrophyta</taxon>
        <taxon>Pelagophyceae</taxon>
        <taxon>Pelagomonadales</taxon>
        <taxon>Aureoumbra</taxon>
    </lineage>
</organism>
<name>A0A7S3NIL5_9STRA</name>
<feature type="transmembrane region" description="Helical" evidence="2">
    <location>
        <begin position="531"/>
        <end position="550"/>
    </location>
</feature>
<sequence>MHALVEMKDEKMTGPLQTSLLVGHEAILELFSLCHFPFPQAAWLTKKLIPSWCARFAYDVFSRNRHNWFGKKKKVSFFIGQPQQIIDHQAQTHQLIKEGVFVSLFALAWMVLIVLPLGDGKKDGSKQQTARYFVCLSMLFIAAWLARHQTDTDIGKSRSRVFQDRYVGRASARSLALMRMIASFLLYIFTLPVVSAPLAETANAPRFMCKPTGIGRLLADLLPAFFGRDALLASATSLDLLQRCTRILLVAVFLGFFTRITAPLAALLWLIYGSVLRAYNAWRGHSFISSWWTLVVFAWRGGAAEAWSLDAIFFPQLAGGGTNTKSKAQYRGWTRFMVTLVLANNYCMAGLSKFCASGIAWGFGINLKAKLMQTALTQTSFGFYLSLGLRHFPLIFWSFLGFCGLYGEIAMGLIPFVSWAKLIFPVAMWGMHIGIILLQHIVFVDLLTTLAAWYVWHHLDKLDTDNWSRLYAGGPWDWRQVSHDAQLTLGFRPTYAKLPAPPEDDTEAPVDKAAENESEERNARSGAKRTFALFIFFLAVWTQGAEWYPWNAFRMFADWTPYPVSYERYVALDANRQHLRNFYLHELNPVLNRKRMLDAMTLCAERPNDFNCQDYLDFMQKSSANLDNHPSYLVVESRSWDFVRNIDKVNFCDEMTMYMYDVKNNAVSVLENQPCTPIDWHTWLVGSFGTI</sequence>
<keyword evidence="2" id="KW-1133">Transmembrane helix</keyword>
<feature type="transmembrane region" description="Helical" evidence="2">
    <location>
        <begin position="99"/>
        <end position="117"/>
    </location>
</feature>
<proteinExistence type="predicted"/>
<accession>A0A7S3NIL5</accession>